<evidence type="ECO:0000256" key="8">
    <source>
        <dbReference type="HAMAP-Rule" id="MF_00297"/>
    </source>
</evidence>
<dbReference type="PROSITE" id="PS00893">
    <property type="entry name" value="NUDIX_BOX"/>
    <property type="match status" value="1"/>
</dbReference>
<evidence type="ECO:0000256" key="2">
    <source>
        <dbReference type="ARBA" id="ARBA00022723"/>
    </source>
</evidence>
<keyword evidence="5 8" id="KW-0520">NAD</keyword>
<dbReference type="Gene3D" id="3.90.79.20">
    <property type="match status" value="1"/>
</dbReference>
<evidence type="ECO:0000256" key="5">
    <source>
        <dbReference type="ARBA" id="ARBA00023027"/>
    </source>
</evidence>
<comment type="catalytic activity">
    <reaction evidence="7">
        <text>a 5'-end NAD(+)-phospho-ribonucleoside in mRNA + H2O = a 5'-end phospho-adenosine-phospho-ribonucleoside in mRNA + beta-nicotinamide D-ribonucleotide + 2 H(+)</text>
        <dbReference type="Rhea" id="RHEA:60876"/>
        <dbReference type="Rhea" id="RHEA-COMP:15698"/>
        <dbReference type="Rhea" id="RHEA-COMP:15719"/>
        <dbReference type="ChEBI" id="CHEBI:14649"/>
        <dbReference type="ChEBI" id="CHEBI:15377"/>
        <dbReference type="ChEBI" id="CHEBI:15378"/>
        <dbReference type="ChEBI" id="CHEBI:144029"/>
        <dbReference type="ChEBI" id="CHEBI:144051"/>
    </reaction>
    <physiologicalReaction direction="left-to-right" evidence="7">
        <dbReference type="Rhea" id="RHEA:60877"/>
    </physiologicalReaction>
</comment>
<feature type="binding site" evidence="8">
    <location>
        <position position="174"/>
    </location>
    <ligand>
        <name>a divalent metal cation</name>
        <dbReference type="ChEBI" id="CHEBI:60240"/>
        <label>1</label>
    </ligand>
</feature>
<dbReference type="GO" id="GO:0006742">
    <property type="term" value="P:NADP+ catabolic process"/>
    <property type="evidence" value="ECO:0007669"/>
    <property type="project" value="TreeGrafter"/>
</dbReference>
<feature type="binding site" evidence="8">
    <location>
        <position position="127"/>
    </location>
    <ligand>
        <name>substrate</name>
    </ligand>
</feature>
<name>A0A7Z7ET11_9GAMM</name>
<dbReference type="HAMAP" id="MF_00297">
    <property type="entry name" value="Nudix_NudC"/>
    <property type="match status" value="1"/>
</dbReference>
<dbReference type="GO" id="GO:0030145">
    <property type="term" value="F:manganese ion binding"/>
    <property type="evidence" value="ECO:0007669"/>
    <property type="project" value="UniProtKB-UniRule"/>
</dbReference>
<dbReference type="GO" id="GO:0008270">
    <property type="term" value="F:zinc ion binding"/>
    <property type="evidence" value="ECO:0007669"/>
    <property type="project" value="UniProtKB-UniRule"/>
</dbReference>
<feature type="binding site" evidence="8">
    <location>
        <position position="190"/>
    </location>
    <ligand>
        <name>a divalent metal cation</name>
        <dbReference type="ChEBI" id="CHEBI:60240"/>
        <label>3</label>
    </ligand>
</feature>
<proteinExistence type="inferred from homology"/>
<comment type="caution">
    <text evidence="8">Lacks conserved residue(s) required for the propagation of feature annotation.</text>
</comment>
<dbReference type="EC" id="3.6.1.22" evidence="8"/>
<gene>
    <name evidence="8" type="primary">nudC</name>
    <name evidence="10" type="ORF">CWE22_09875</name>
</gene>
<evidence type="ECO:0000313" key="11">
    <source>
        <dbReference type="Proteomes" id="UP000287766"/>
    </source>
</evidence>
<dbReference type="Pfam" id="PF00293">
    <property type="entry name" value="NUDIX"/>
    <property type="match status" value="1"/>
</dbReference>
<keyword evidence="3 8" id="KW-0378">Hydrolase</keyword>
<feature type="binding site" evidence="8">
    <location>
        <position position="135"/>
    </location>
    <ligand>
        <name>Zn(2+)</name>
        <dbReference type="ChEBI" id="CHEBI:29105"/>
    </ligand>
</feature>
<comment type="similarity">
    <text evidence="1 8">Belongs to the Nudix hydrolase family. NudC subfamily.</text>
</comment>
<dbReference type="GO" id="GO:0035529">
    <property type="term" value="F:NADH pyrophosphatase activity"/>
    <property type="evidence" value="ECO:0007669"/>
    <property type="project" value="TreeGrafter"/>
</dbReference>
<comment type="caution">
    <text evidence="10">The sequence shown here is derived from an EMBL/GenBank/DDBJ whole genome shotgun (WGS) entry which is preliminary data.</text>
</comment>
<dbReference type="RefSeq" id="WP_169931309.1">
    <property type="nucleotide sequence ID" value="NZ_PIPR01000002.1"/>
</dbReference>
<dbReference type="AlphaFoldDB" id="A0A7Z7ET11"/>
<dbReference type="InterPro" id="IPR015375">
    <property type="entry name" value="NADH_PPase-like_N"/>
</dbReference>
<feature type="binding site" evidence="8">
    <location>
        <position position="257"/>
    </location>
    <ligand>
        <name>substrate</name>
    </ligand>
</feature>
<dbReference type="CDD" id="cd03429">
    <property type="entry name" value="NUDIX_NADH_pyrophosphatase_Nudt13"/>
    <property type="match status" value="1"/>
</dbReference>
<protein>
    <recommendedName>
        <fullName evidence="8">NAD-capped RNA hydrolase NudC</fullName>
        <shortName evidence="8">DeNADding enzyme NudC</shortName>
        <ecNumber evidence="8">3.6.1.-</ecNumber>
    </recommendedName>
    <alternativeName>
        <fullName evidence="8">NADH pyrophosphatase</fullName>
        <ecNumber evidence="8">3.6.1.22</ecNumber>
    </alternativeName>
</protein>
<accession>A0A7Z7ET11</accession>
<dbReference type="GO" id="GO:0000210">
    <property type="term" value="F:NAD+ diphosphatase activity"/>
    <property type="evidence" value="ECO:0007669"/>
    <property type="project" value="UniProtKB-UniRule"/>
</dbReference>
<dbReference type="InterPro" id="IPR050241">
    <property type="entry name" value="NAD-cap_RNA_hydrolase_NudC"/>
</dbReference>
<evidence type="ECO:0000259" key="9">
    <source>
        <dbReference type="PROSITE" id="PS51462"/>
    </source>
</evidence>
<dbReference type="Pfam" id="PF09296">
    <property type="entry name" value="NUDIX-like"/>
    <property type="match status" value="1"/>
</dbReference>
<feature type="binding site" evidence="8">
    <location>
        <position position="235"/>
    </location>
    <ligand>
        <name>a divalent metal cation</name>
        <dbReference type="ChEBI" id="CHEBI:60240"/>
        <label>1</label>
    </ligand>
</feature>
<evidence type="ECO:0000256" key="3">
    <source>
        <dbReference type="ARBA" id="ARBA00022801"/>
    </source>
</evidence>
<dbReference type="GO" id="GO:0005829">
    <property type="term" value="C:cytosol"/>
    <property type="evidence" value="ECO:0007669"/>
    <property type="project" value="TreeGrafter"/>
</dbReference>
<dbReference type="PANTHER" id="PTHR42904">
    <property type="entry name" value="NUDIX HYDROLASE, NUDC SUBFAMILY"/>
    <property type="match status" value="1"/>
</dbReference>
<feature type="binding site" evidence="8">
    <location>
        <begin position="208"/>
        <end position="215"/>
    </location>
    <ligand>
        <name>substrate</name>
    </ligand>
</feature>
<dbReference type="GO" id="GO:0019677">
    <property type="term" value="P:NAD+ catabolic process"/>
    <property type="evidence" value="ECO:0007669"/>
    <property type="project" value="TreeGrafter"/>
</dbReference>
<reference evidence="11" key="1">
    <citation type="journal article" date="2018" name="Front. Microbiol.">
        <title>Genome-Based Analysis Reveals the Taxonomy and Diversity of the Family Idiomarinaceae.</title>
        <authorList>
            <person name="Liu Y."/>
            <person name="Lai Q."/>
            <person name="Shao Z."/>
        </authorList>
    </citation>
    <scope>NUCLEOTIDE SEQUENCE [LARGE SCALE GENOMIC DNA]</scope>
    <source>
        <strain evidence="11">KYW314</strain>
    </source>
</reference>
<feature type="binding site" evidence="8">
    <location>
        <position position="114"/>
    </location>
    <ligand>
        <name>Zn(2+)</name>
        <dbReference type="ChEBI" id="CHEBI:29105"/>
    </ligand>
</feature>
<comment type="cofactor">
    <cofactor evidence="8">
        <name>Zn(2+)</name>
        <dbReference type="ChEBI" id="CHEBI:29105"/>
    </cofactor>
    <text evidence="8">Binds 1 zinc ion per subunit.</text>
</comment>
<feature type="binding site" evidence="8">
    <location>
        <position position="132"/>
    </location>
    <ligand>
        <name>Zn(2+)</name>
        <dbReference type="ChEBI" id="CHEBI:29105"/>
    </ligand>
</feature>
<dbReference type="InterPro" id="IPR015797">
    <property type="entry name" value="NUDIX_hydrolase-like_dom_sf"/>
</dbReference>
<feature type="binding site" evidence="8">
    <location>
        <position position="190"/>
    </location>
    <ligand>
        <name>a divalent metal cation</name>
        <dbReference type="ChEBI" id="CHEBI:60240"/>
        <label>2</label>
    </ligand>
</feature>
<dbReference type="InterPro" id="IPR015376">
    <property type="entry name" value="Znr_NADH_PPase"/>
</dbReference>
<dbReference type="NCBIfam" id="NF001299">
    <property type="entry name" value="PRK00241.1"/>
    <property type="match status" value="1"/>
</dbReference>
<feature type="binding site" evidence="8">
    <location>
        <position position="235"/>
    </location>
    <ligand>
        <name>a divalent metal cation</name>
        <dbReference type="ChEBI" id="CHEBI:60240"/>
        <label>3</label>
    </ligand>
</feature>
<keyword evidence="6 8" id="KW-0464">Manganese</keyword>
<comment type="function">
    <text evidence="8">mRNA decapping enzyme that specifically removes the nicotinamide adenine dinucleotide (NAD) cap from a subset of mRNAs by hydrolyzing the diphosphate linkage to produce nicotinamide mononucleotide (NMN) and 5' monophosphate mRNA. The NAD-cap is present at the 5'-end of some mRNAs and stabilizes RNA against 5'-processing. Has preference for mRNAs with a 5'-end purine. Catalyzes the hydrolysis of a broad range of dinucleotide pyrophosphates.</text>
</comment>
<dbReference type="EC" id="3.6.1.-" evidence="8"/>
<feature type="binding site" evidence="8">
    <location>
        <position position="140"/>
    </location>
    <ligand>
        <name>substrate</name>
    </ligand>
</feature>
<dbReference type="SUPFAM" id="SSF55811">
    <property type="entry name" value="Nudix"/>
    <property type="match status" value="2"/>
</dbReference>
<feature type="binding site" evidence="8">
    <location>
        <position position="194"/>
    </location>
    <ligand>
        <name>a divalent metal cation</name>
        <dbReference type="ChEBI" id="CHEBI:60240"/>
        <label>3</label>
    </ligand>
</feature>
<keyword evidence="11" id="KW-1185">Reference proteome</keyword>
<dbReference type="InterPro" id="IPR049734">
    <property type="entry name" value="NudC-like_C"/>
</dbReference>
<comment type="catalytic activity">
    <reaction evidence="8">
        <text>NAD(+) + H2O = beta-nicotinamide D-ribonucleotide + AMP + 2 H(+)</text>
        <dbReference type="Rhea" id="RHEA:11800"/>
        <dbReference type="ChEBI" id="CHEBI:14649"/>
        <dbReference type="ChEBI" id="CHEBI:15377"/>
        <dbReference type="ChEBI" id="CHEBI:15378"/>
        <dbReference type="ChEBI" id="CHEBI:57540"/>
        <dbReference type="ChEBI" id="CHEBI:456215"/>
        <dbReference type="EC" id="3.6.1.22"/>
    </reaction>
</comment>
<feature type="binding site" evidence="8">
    <location>
        <position position="117"/>
    </location>
    <ligand>
        <name>Zn(2+)</name>
        <dbReference type="ChEBI" id="CHEBI:29105"/>
    </ligand>
</feature>
<comment type="catalytic activity">
    <reaction evidence="8">
        <text>NADH + H2O = reduced beta-nicotinamide D-ribonucleotide + AMP + 2 H(+)</text>
        <dbReference type="Rhea" id="RHEA:48868"/>
        <dbReference type="ChEBI" id="CHEBI:15377"/>
        <dbReference type="ChEBI" id="CHEBI:15378"/>
        <dbReference type="ChEBI" id="CHEBI:57945"/>
        <dbReference type="ChEBI" id="CHEBI:90832"/>
        <dbReference type="ChEBI" id="CHEBI:456215"/>
        <dbReference type="EC" id="3.6.1.22"/>
    </reaction>
</comment>
<sequence length="276" mass="31362">MNKPYQRPAADEPAWWFIVAGGEIILERGESLPPHGILNQIPMPDLSDYKVVYLGELRERNCYLILADYGDTQFAELGEFGNVREILLQGDEELFAVAARAKQFTEFLLTHRFCGRCGTRMQAVDWELAMHCHSCQHRCYPRISPCIIVAIRKGNQVLLARGKRHPEGLFSVLAGFVESGETLEQTLAREVMEEAGVEIKNIEYISSQSWPFPHSLMIGFIAEWEAGEIHLDPFELEEGDWFPIDALPRVPPQGTIAYKLIDSLKRKIEQETTGED</sequence>
<evidence type="ECO:0000256" key="4">
    <source>
        <dbReference type="ARBA" id="ARBA00022842"/>
    </source>
</evidence>
<feature type="domain" description="Nudix hydrolase" evidence="9">
    <location>
        <begin position="141"/>
        <end position="265"/>
    </location>
</feature>
<dbReference type="InterPro" id="IPR022925">
    <property type="entry name" value="RNA_Hydrolase_NudC"/>
</dbReference>
<dbReference type="Proteomes" id="UP000287766">
    <property type="component" value="Unassembled WGS sequence"/>
</dbReference>
<dbReference type="Pfam" id="PF09297">
    <property type="entry name" value="Zn_ribbon_NUD"/>
    <property type="match status" value="1"/>
</dbReference>
<dbReference type="InterPro" id="IPR000086">
    <property type="entry name" value="NUDIX_hydrolase_dom"/>
</dbReference>
<feature type="binding site" evidence="8">
    <location>
        <position position="194"/>
    </location>
    <ligand>
        <name>a divalent metal cation</name>
        <dbReference type="ChEBI" id="CHEBI:60240"/>
        <label>1</label>
    </ligand>
</feature>
<keyword evidence="2 8" id="KW-0479">Metal-binding</keyword>
<dbReference type="Gene3D" id="3.90.79.10">
    <property type="entry name" value="Nucleoside Triphosphate Pyrophosphohydrolase"/>
    <property type="match status" value="1"/>
</dbReference>
<keyword evidence="4 8" id="KW-0460">Magnesium</keyword>
<feature type="short sequence motif" description="Nudix box" evidence="8">
    <location>
        <begin position="175"/>
        <end position="196"/>
    </location>
</feature>
<feature type="binding site" evidence="8">
    <location>
        <position position="84"/>
    </location>
    <ligand>
        <name>substrate</name>
    </ligand>
</feature>
<evidence type="ECO:0000256" key="7">
    <source>
        <dbReference type="ARBA" id="ARBA00023679"/>
    </source>
</evidence>
<dbReference type="EMBL" id="PIPR01000002">
    <property type="protein sequence ID" value="RUO39593.1"/>
    <property type="molecule type" value="Genomic_DNA"/>
</dbReference>
<dbReference type="PANTHER" id="PTHR42904:SF6">
    <property type="entry name" value="NAD-CAPPED RNA HYDROLASE NUDT12"/>
    <property type="match status" value="1"/>
</dbReference>
<dbReference type="InterPro" id="IPR020084">
    <property type="entry name" value="NUDIX_hydrolase_CS"/>
</dbReference>
<organism evidence="10 11">
    <name type="scientific">Pseudidiomarina aestuarii</name>
    <dbReference type="NCBI Taxonomy" id="624146"/>
    <lineage>
        <taxon>Bacteria</taxon>
        <taxon>Pseudomonadati</taxon>
        <taxon>Pseudomonadota</taxon>
        <taxon>Gammaproteobacteria</taxon>
        <taxon>Alteromonadales</taxon>
        <taxon>Idiomarinaceae</taxon>
        <taxon>Pseudidiomarina</taxon>
    </lineage>
</organism>
<keyword evidence="8" id="KW-0862">Zinc</keyword>
<dbReference type="GO" id="GO:0000287">
    <property type="term" value="F:magnesium ion binding"/>
    <property type="evidence" value="ECO:0007669"/>
    <property type="project" value="UniProtKB-UniRule"/>
</dbReference>
<evidence type="ECO:0000256" key="6">
    <source>
        <dbReference type="ARBA" id="ARBA00023211"/>
    </source>
</evidence>
<evidence type="ECO:0000256" key="1">
    <source>
        <dbReference type="ARBA" id="ARBA00009595"/>
    </source>
</evidence>
<dbReference type="PROSITE" id="PS51462">
    <property type="entry name" value="NUDIX"/>
    <property type="match status" value="1"/>
</dbReference>
<comment type="subunit">
    <text evidence="8">Homodimer.</text>
</comment>
<evidence type="ECO:0000313" key="10">
    <source>
        <dbReference type="EMBL" id="RUO39593.1"/>
    </source>
</evidence>
<comment type="cofactor">
    <cofactor evidence="8">
        <name>Mg(2+)</name>
        <dbReference type="ChEBI" id="CHEBI:18420"/>
    </cofactor>
    <cofactor evidence="8">
        <name>Mn(2+)</name>
        <dbReference type="ChEBI" id="CHEBI:29035"/>
    </cofactor>
    <text evidence="8">Divalent metal cations. Mg(2+) or Mn(2+).</text>
</comment>